<evidence type="ECO:0000313" key="3">
    <source>
        <dbReference type="Proteomes" id="UP000676035"/>
    </source>
</evidence>
<protein>
    <submittedName>
        <fullName evidence="2">Uncharacterized protein</fullName>
    </submittedName>
</protein>
<dbReference type="Proteomes" id="UP000676035">
    <property type="component" value="Unassembled WGS sequence"/>
</dbReference>
<feature type="compositionally biased region" description="Basic and acidic residues" evidence="1">
    <location>
        <begin position="24"/>
        <end position="48"/>
    </location>
</feature>
<evidence type="ECO:0000313" key="2">
    <source>
        <dbReference type="EMBL" id="MBS4078436.1"/>
    </source>
</evidence>
<feature type="compositionally biased region" description="Acidic residues" evidence="1">
    <location>
        <begin position="11"/>
        <end position="23"/>
    </location>
</feature>
<feature type="compositionally biased region" description="Basic and acidic residues" evidence="1">
    <location>
        <begin position="1"/>
        <end position="10"/>
    </location>
</feature>
<evidence type="ECO:0000256" key="1">
    <source>
        <dbReference type="SAM" id="MobiDB-lite"/>
    </source>
</evidence>
<sequence length="48" mass="5927">MATEQEHPQRDEEDTDEPTEEEIEREKHKEQTWKRDEGRDLSDPDRKF</sequence>
<proteinExistence type="predicted"/>
<dbReference type="RefSeq" id="WP_172680121.1">
    <property type="nucleotide sequence ID" value="NZ_CP188200.1"/>
</dbReference>
<comment type="caution">
    <text evidence="2">The sequence shown here is derived from an EMBL/GenBank/DDBJ whole genome shotgun (WGS) entry which is preliminary data.</text>
</comment>
<dbReference type="EMBL" id="JAGYHF010000004">
    <property type="protein sequence ID" value="MBS4078436.1"/>
    <property type="molecule type" value="Genomic_DNA"/>
</dbReference>
<reference evidence="2 3" key="1">
    <citation type="submission" date="2021-04" db="EMBL/GenBank/DDBJ databases">
        <title>Pseudomonas rustica sp. nov. isolated from raw milk.</title>
        <authorList>
            <person name="Fiedler G."/>
            <person name="Gieschler S."/>
            <person name="Kabisch J."/>
            <person name="Grimmler C."/>
            <person name="Brinks E."/>
            <person name="Wagner N."/>
            <person name="Hetzer B."/>
            <person name="Franz C.M.A.P."/>
            <person name="Boehnlein C."/>
        </authorList>
    </citation>
    <scope>NUCLEOTIDE SEQUENCE [LARGE SCALE GENOMIC DNA]</scope>
    <source>
        <strain evidence="2 3">MBT-4</strain>
    </source>
</reference>
<keyword evidence="3" id="KW-1185">Reference proteome</keyword>
<name>A0ABS5MXI5_9PSED</name>
<feature type="region of interest" description="Disordered" evidence="1">
    <location>
        <begin position="1"/>
        <end position="48"/>
    </location>
</feature>
<accession>A0ABS5MXI5</accession>
<gene>
    <name evidence="2" type="ORF">KFS80_09090</name>
</gene>
<organism evidence="2 3">
    <name type="scientific">Pseudomonas rustica</name>
    <dbReference type="NCBI Taxonomy" id="2827099"/>
    <lineage>
        <taxon>Bacteria</taxon>
        <taxon>Pseudomonadati</taxon>
        <taxon>Pseudomonadota</taxon>
        <taxon>Gammaproteobacteria</taxon>
        <taxon>Pseudomonadales</taxon>
        <taxon>Pseudomonadaceae</taxon>
        <taxon>Pseudomonas</taxon>
    </lineage>
</organism>